<evidence type="ECO:0000313" key="5">
    <source>
        <dbReference type="EMBL" id="RDX90623.1"/>
    </source>
</evidence>
<dbReference type="OrthoDB" id="1321796at2759"/>
<feature type="compositionally biased region" description="Basic and acidic residues" evidence="3">
    <location>
        <begin position="270"/>
        <end position="285"/>
    </location>
</feature>
<dbReference type="InterPro" id="IPR015943">
    <property type="entry name" value="WD40/YVTN_repeat-like_dom_sf"/>
</dbReference>
<organism evidence="5 6">
    <name type="scientific">Mucuna pruriens</name>
    <name type="common">Velvet bean</name>
    <name type="synonym">Dolichos pruriens</name>
    <dbReference type="NCBI Taxonomy" id="157652"/>
    <lineage>
        <taxon>Eukaryota</taxon>
        <taxon>Viridiplantae</taxon>
        <taxon>Streptophyta</taxon>
        <taxon>Embryophyta</taxon>
        <taxon>Tracheophyta</taxon>
        <taxon>Spermatophyta</taxon>
        <taxon>Magnoliopsida</taxon>
        <taxon>eudicotyledons</taxon>
        <taxon>Gunneridae</taxon>
        <taxon>Pentapetalae</taxon>
        <taxon>rosids</taxon>
        <taxon>fabids</taxon>
        <taxon>Fabales</taxon>
        <taxon>Fabaceae</taxon>
        <taxon>Papilionoideae</taxon>
        <taxon>50 kb inversion clade</taxon>
        <taxon>NPAAA clade</taxon>
        <taxon>indigoferoid/millettioid clade</taxon>
        <taxon>Phaseoleae</taxon>
        <taxon>Mucuna</taxon>
    </lineage>
</organism>
<evidence type="ECO:0000259" key="4">
    <source>
        <dbReference type="Pfam" id="PF04195"/>
    </source>
</evidence>
<reference evidence="5" key="1">
    <citation type="submission" date="2018-05" db="EMBL/GenBank/DDBJ databases">
        <title>Draft genome of Mucuna pruriens seed.</title>
        <authorList>
            <person name="Nnadi N.E."/>
            <person name="Vos R."/>
            <person name="Hasami M.H."/>
            <person name="Devisetty U.K."/>
            <person name="Aguiy J.C."/>
        </authorList>
    </citation>
    <scope>NUCLEOTIDE SEQUENCE [LARGE SCALE GENOMIC DNA]</scope>
    <source>
        <strain evidence="5">JCA_2017</strain>
    </source>
</reference>
<dbReference type="SMART" id="SM00320">
    <property type="entry name" value="WD40"/>
    <property type="match status" value="1"/>
</dbReference>
<evidence type="ECO:0000256" key="2">
    <source>
        <dbReference type="SAM" id="Coils"/>
    </source>
</evidence>
<dbReference type="EMBL" id="QJKJ01005342">
    <property type="protein sequence ID" value="RDX90623.1"/>
    <property type="molecule type" value="Genomic_DNA"/>
</dbReference>
<feature type="non-terminal residue" evidence="5">
    <location>
        <position position="1"/>
    </location>
</feature>
<dbReference type="Proteomes" id="UP000257109">
    <property type="component" value="Unassembled WGS sequence"/>
</dbReference>
<feature type="domain" description="Transposase (putative) gypsy type" evidence="4">
    <location>
        <begin position="373"/>
        <end position="429"/>
    </location>
</feature>
<dbReference type="AlphaFoldDB" id="A0A371GJW5"/>
<feature type="compositionally biased region" description="Polar residues" evidence="3">
    <location>
        <begin position="251"/>
        <end position="264"/>
    </location>
</feature>
<dbReference type="InterPro" id="IPR036322">
    <property type="entry name" value="WD40_repeat_dom_sf"/>
</dbReference>
<keyword evidence="1" id="KW-0853">WD repeat</keyword>
<dbReference type="PROSITE" id="PS50294">
    <property type="entry name" value="WD_REPEATS_REGION"/>
    <property type="match status" value="1"/>
</dbReference>
<feature type="coiled-coil region" evidence="2">
    <location>
        <begin position="762"/>
        <end position="807"/>
    </location>
</feature>
<keyword evidence="6" id="KW-1185">Reference proteome</keyword>
<evidence type="ECO:0000256" key="3">
    <source>
        <dbReference type="SAM" id="MobiDB-lite"/>
    </source>
</evidence>
<dbReference type="SUPFAM" id="SSF50978">
    <property type="entry name" value="WD40 repeat-like"/>
    <property type="match status" value="1"/>
</dbReference>
<feature type="coiled-coil region" evidence="2">
    <location>
        <begin position="3"/>
        <end position="30"/>
    </location>
</feature>
<evidence type="ECO:0000256" key="1">
    <source>
        <dbReference type="PROSITE-ProRule" id="PRU00221"/>
    </source>
</evidence>
<accession>A0A371GJW5</accession>
<dbReference type="PANTHER" id="PTHR44376">
    <property type="entry name" value="TRANSCRIPTIONAL REGULATOR OF FILAMENTOUS GROWTH FLO8"/>
    <property type="match status" value="1"/>
</dbReference>
<name>A0A371GJW5_MUCPR</name>
<dbReference type="Pfam" id="PF04195">
    <property type="entry name" value="Transposase_28"/>
    <property type="match status" value="1"/>
</dbReference>
<comment type="caution">
    <text evidence="5">The sequence shown here is derived from an EMBL/GenBank/DDBJ whole genome shotgun (WGS) entry which is preliminary data.</text>
</comment>
<feature type="region of interest" description="Disordered" evidence="3">
    <location>
        <begin position="249"/>
        <end position="285"/>
    </location>
</feature>
<evidence type="ECO:0000313" key="6">
    <source>
        <dbReference type="Proteomes" id="UP000257109"/>
    </source>
</evidence>
<feature type="region of interest" description="Disordered" evidence="3">
    <location>
        <begin position="552"/>
        <end position="610"/>
    </location>
</feature>
<dbReference type="STRING" id="157652.A0A371GJW5"/>
<proteinExistence type="predicted"/>
<dbReference type="GO" id="GO:0003714">
    <property type="term" value="F:transcription corepressor activity"/>
    <property type="evidence" value="ECO:0007669"/>
    <property type="project" value="InterPro"/>
</dbReference>
<dbReference type="PANTHER" id="PTHR44376:SF22">
    <property type="entry name" value="TRANSCRIPTIONAL COREPRESSOR LEUNIG_HOMOLOG"/>
    <property type="match status" value="1"/>
</dbReference>
<sequence>MMIQDRDTLLNDLKLNLAKAQDQMKAYANKHRKEVLSQDIELETQPQILWPIPDHPSHWEGCALNMETLQAENTPEEHKEVITDVRFRPNSTQLATTSLDKSVLLWDAANGTFVVLRRESPWYGVGGVCVDLRIGQLGGSRQSIAHANRLADHHMFIAGLLSTDILMPADTQPLKLSRPGISLVLGGWIDDATSVFVVVLSPCLLSRLFSNASFFLLTFASLLLVRTVFFSDRLDDFVSSLHGEVLRDLPGTSNQEAQPSSSTALVDGAPNRDDDSSSSSDSRDNYPFRIAYRDHRSDNLANGGYSWVDPEVLRVSSVLTKSGSLLGMASTICQPRTWSVTVTACRSGEAVCMNSAEVSKSFFYLYDTLHSKLGIKLPFTHFERSVLQALNVAPTQLHPNSWAFVRAFELLCEDLGKAPTLGVLFWFFTPRKTDRVGWTSLSNRPKHALLRPFLESYKAFKDRFFRVAPSDSNSRLLIDRDGRQYFRLQWTRQPAVSITVDVKNLERWEWAFIAELNDLPVYRSADIIKGEGYSTNDLAALWKRKKRQVHPPVPVGVETEATPLSAARPTDMSQASQEEASQTPSMFEVERNTPPPPPHQTDVETDERPNKCPHLDEVQVDDAYASLEVSVPQIFDPRPLLYKSFIWVADRTIASSTLEVEVERLGMVGYAAHGFALARVAEKRFGDVEAERSSWVEQRRGFEEENRKLASALVDNEARLHNHHLSTAKLQEVLRATQKMNGELLDTKAELLQVKTDLELGNDPLQAEVKRLREEAAEMELAHKDELKSMEESLKAAQDTIEARDRTIYQQGIDIVDQYAVGFDCALGQVRFLHPSIDISEADPFKEIKDGQLISVLTPPGSPAF</sequence>
<protein>
    <submittedName>
        <fullName evidence="5">Transcriptional corepressor LEUNIG-HOMOLOG</fullName>
    </submittedName>
</protein>
<gene>
    <name evidence="5" type="primary">LUH</name>
    <name evidence="5" type="ORF">CR513_27493</name>
</gene>
<dbReference type="InterPro" id="IPR044716">
    <property type="entry name" value="LEUNIG-like"/>
</dbReference>
<feature type="repeat" description="WD" evidence="1">
    <location>
        <begin position="75"/>
        <end position="116"/>
    </location>
</feature>
<dbReference type="PROSITE" id="PS50082">
    <property type="entry name" value="WD_REPEATS_2"/>
    <property type="match status" value="1"/>
</dbReference>
<dbReference type="InterPro" id="IPR001680">
    <property type="entry name" value="WD40_rpt"/>
</dbReference>
<dbReference type="InterPro" id="IPR007321">
    <property type="entry name" value="Transposase_28"/>
</dbReference>
<feature type="compositionally biased region" description="Polar residues" evidence="3">
    <location>
        <begin position="571"/>
        <end position="585"/>
    </location>
</feature>
<dbReference type="Gene3D" id="2.130.10.10">
    <property type="entry name" value="YVTN repeat-like/Quinoprotein amine dehydrogenase"/>
    <property type="match status" value="1"/>
</dbReference>
<keyword evidence="2" id="KW-0175">Coiled coil</keyword>